<evidence type="ECO:0000313" key="1">
    <source>
        <dbReference type="EMBL" id="GAA0876770.1"/>
    </source>
</evidence>
<dbReference type="InterPro" id="IPR010994">
    <property type="entry name" value="RuvA_2-like"/>
</dbReference>
<dbReference type="EMBL" id="BAAAFH010000022">
    <property type="protein sequence ID" value="GAA0876770.1"/>
    <property type="molecule type" value="Genomic_DNA"/>
</dbReference>
<proteinExistence type="predicted"/>
<keyword evidence="2" id="KW-1185">Reference proteome</keyword>
<protein>
    <submittedName>
        <fullName evidence="1">Helix-hairpin-helix domain-containing protein</fullName>
    </submittedName>
</protein>
<dbReference type="Proteomes" id="UP001501126">
    <property type="component" value="Unassembled WGS sequence"/>
</dbReference>
<reference evidence="2" key="1">
    <citation type="journal article" date="2019" name="Int. J. Syst. Evol. Microbiol.">
        <title>The Global Catalogue of Microorganisms (GCM) 10K type strain sequencing project: providing services to taxonomists for standard genome sequencing and annotation.</title>
        <authorList>
            <consortium name="The Broad Institute Genomics Platform"/>
            <consortium name="The Broad Institute Genome Sequencing Center for Infectious Disease"/>
            <person name="Wu L."/>
            <person name="Ma J."/>
        </authorList>
    </citation>
    <scope>NUCLEOTIDE SEQUENCE [LARGE SCALE GENOMIC DNA]</scope>
    <source>
        <strain evidence="2">JCM 16083</strain>
    </source>
</reference>
<evidence type="ECO:0000313" key="2">
    <source>
        <dbReference type="Proteomes" id="UP001501126"/>
    </source>
</evidence>
<accession>A0ABP3Y5F7</accession>
<dbReference type="SUPFAM" id="SSF47781">
    <property type="entry name" value="RuvA domain 2-like"/>
    <property type="match status" value="1"/>
</dbReference>
<gene>
    <name evidence="1" type="ORF">GCM10009118_31800</name>
</gene>
<comment type="caution">
    <text evidence="1">The sequence shown here is derived from an EMBL/GenBank/DDBJ whole genome shotgun (WGS) entry which is preliminary data.</text>
</comment>
<organism evidence="1 2">
    <name type="scientific">Wandonia haliotis</name>
    <dbReference type="NCBI Taxonomy" id="574963"/>
    <lineage>
        <taxon>Bacteria</taxon>
        <taxon>Pseudomonadati</taxon>
        <taxon>Bacteroidota</taxon>
        <taxon>Flavobacteriia</taxon>
        <taxon>Flavobacteriales</taxon>
        <taxon>Crocinitomicaceae</taxon>
        <taxon>Wandonia</taxon>
    </lineage>
</organism>
<dbReference type="RefSeq" id="WP_343790299.1">
    <property type="nucleotide sequence ID" value="NZ_BAAAFH010000022.1"/>
</dbReference>
<name>A0ABP3Y5F7_9FLAO</name>
<sequence>MIIYYRHIIFILLFSFLSFYANAQFEQKNEIIQQRIEYLAENLESENVVLEQITEELHFYFDNPINLNKTEGEDLRALGLLTEVQIVSLINHRKKFGKLISIYEVQAVPYWDLLTIEMILPFIRVDDKFDQLHVSLKEMLKFGKGEVLLRYQRNIEQKKGYEDVPDSVFENSNSYYHGNPDRYYMRTRFTYRNNFSIGVTMEKDPGESFFRDSNPYGFDFYSAHAFYQGGKYLRTIALGDYQLQIGQGVNFWSGYAFNKTADVVNIKKNARGLRPYASVDETRFLRGAAVEAGVGKFSVTAFASVKKVDATLQETLDTLNQEEQFASAINMTGLHRTHSEIARKNALQERIFGGYVQYKSTSFTSGIAVIHHSYNSSFERPLQPYNQFDFRGKNLLNISADYSYVIKNTNVFGEIVRSGSGAIGFLQGAMIALDTRVALSALYRHYPKDFHTFYSQGFREGSRSQNESGMFLGLSWRLSGKWLLNSYIDFFKFPWLRFQVDAPSTGSEFLTQITFKPSRHFEVYARFREQNRMRNSRFEDGTITEIENVKQRNYRLNLSFRASEFITLKSRIEYVTVTRPSSPGQKGVLLYQDIVYKPKNFPVDISLRYALFDTDGYDSRIYAFENNMLNVFYIPAHSGTGMRAYALLRWTFARRFDLWIKYGIFLYENVKAIGSAGETITGNRKSDIGVQLRIKF</sequence>